<reference evidence="1" key="1">
    <citation type="journal article" date="2019" name="Environ. Microbiol.">
        <title>Fungal ecological strategies reflected in gene transcription - a case study of two litter decomposers.</title>
        <authorList>
            <person name="Barbi F."/>
            <person name="Kohler A."/>
            <person name="Barry K."/>
            <person name="Baskaran P."/>
            <person name="Daum C."/>
            <person name="Fauchery L."/>
            <person name="Ihrmark K."/>
            <person name="Kuo A."/>
            <person name="LaButti K."/>
            <person name="Lipzen A."/>
            <person name="Morin E."/>
            <person name="Grigoriev I.V."/>
            <person name="Henrissat B."/>
            <person name="Lindahl B."/>
            <person name="Martin F."/>
        </authorList>
    </citation>
    <scope>NUCLEOTIDE SEQUENCE</scope>
    <source>
        <strain evidence="1">JB14</strain>
    </source>
</reference>
<name>A0A6A4H8H8_9AGAR</name>
<protein>
    <submittedName>
        <fullName evidence="1">Uncharacterized protein</fullName>
    </submittedName>
</protein>
<sequence length="79" mass="9064">MQTKELQTGDFPILCAAVAKLVEKEKTYVVLGQEVDPESTWSKHEEPELQKNEHVKEILEVKFDEKGALSPEKNIKKKK</sequence>
<proteinExistence type="predicted"/>
<organism evidence="1 2">
    <name type="scientific">Gymnopus androsaceus JB14</name>
    <dbReference type="NCBI Taxonomy" id="1447944"/>
    <lineage>
        <taxon>Eukaryota</taxon>
        <taxon>Fungi</taxon>
        <taxon>Dikarya</taxon>
        <taxon>Basidiomycota</taxon>
        <taxon>Agaricomycotina</taxon>
        <taxon>Agaricomycetes</taxon>
        <taxon>Agaricomycetidae</taxon>
        <taxon>Agaricales</taxon>
        <taxon>Marasmiineae</taxon>
        <taxon>Omphalotaceae</taxon>
        <taxon>Gymnopus</taxon>
    </lineage>
</organism>
<evidence type="ECO:0000313" key="2">
    <source>
        <dbReference type="Proteomes" id="UP000799118"/>
    </source>
</evidence>
<dbReference type="EMBL" id="ML769551">
    <property type="protein sequence ID" value="KAE9394381.1"/>
    <property type="molecule type" value="Genomic_DNA"/>
</dbReference>
<evidence type="ECO:0000313" key="1">
    <source>
        <dbReference type="EMBL" id="KAE9394381.1"/>
    </source>
</evidence>
<dbReference type="AlphaFoldDB" id="A0A6A4H8H8"/>
<dbReference type="Proteomes" id="UP000799118">
    <property type="component" value="Unassembled WGS sequence"/>
</dbReference>
<accession>A0A6A4H8H8</accession>
<gene>
    <name evidence="1" type="ORF">BT96DRAFT_923564</name>
</gene>
<keyword evidence="2" id="KW-1185">Reference proteome</keyword>